<dbReference type="SUPFAM" id="SSF55781">
    <property type="entry name" value="GAF domain-like"/>
    <property type="match status" value="1"/>
</dbReference>
<dbReference type="Pfam" id="PF00989">
    <property type="entry name" value="PAS"/>
    <property type="match status" value="2"/>
</dbReference>
<feature type="transmembrane region" description="Helical" evidence="2">
    <location>
        <begin position="12"/>
        <end position="30"/>
    </location>
</feature>
<dbReference type="InterPro" id="IPR029787">
    <property type="entry name" value="Nucleotide_cyclase"/>
</dbReference>
<dbReference type="HOGENOM" id="CLU_009234_0_0_3"/>
<dbReference type="EMBL" id="CP001291">
    <property type="protein sequence ID" value="ACK71915.1"/>
    <property type="molecule type" value="Genomic_DNA"/>
</dbReference>
<dbReference type="InterPro" id="IPR043128">
    <property type="entry name" value="Rev_trsase/Diguanyl_cyclase"/>
</dbReference>
<dbReference type="InterPro" id="IPR035965">
    <property type="entry name" value="PAS-like_dom_sf"/>
</dbReference>
<dbReference type="Pfam" id="PF00990">
    <property type="entry name" value="GGDEF"/>
    <property type="match status" value="1"/>
</dbReference>
<keyword evidence="2" id="KW-0472">Membrane</keyword>
<proteinExistence type="predicted"/>
<evidence type="ECO:0000313" key="6">
    <source>
        <dbReference type="EMBL" id="ACK71915.1"/>
    </source>
</evidence>
<dbReference type="Proteomes" id="UP000002384">
    <property type="component" value="Chromosome"/>
</dbReference>
<feature type="domain" description="PAS" evidence="3">
    <location>
        <begin position="483"/>
        <end position="553"/>
    </location>
</feature>
<feature type="domain" description="PAS" evidence="3">
    <location>
        <begin position="224"/>
        <end position="262"/>
    </location>
</feature>
<dbReference type="RefSeq" id="WP_015955508.1">
    <property type="nucleotide sequence ID" value="NC_011729.1"/>
</dbReference>
<dbReference type="OrthoDB" id="9812260at2"/>
<dbReference type="InterPro" id="IPR001610">
    <property type="entry name" value="PAC"/>
</dbReference>
<evidence type="ECO:0000259" key="4">
    <source>
        <dbReference type="PROSITE" id="PS50113"/>
    </source>
</evidence>
<feature type="domain" description="PAC" evidence="4">
    <location>
        <begin position="557"/>
        <end position="609"/>
    </location>
</feature>
<keyword evidence="7" id="KW-1185">Reference proteome</keyword>
<dbReference type="Pfam" id="PF08447">
    <property type="entry name" value="PAS_3"/>
    <property type="match status" value="2"/>
</dbReference>
<evidence type="ECO:0000259" key="3">
    <source>
        <dbReference type="PROSITE" id="PS50112"/>
    </source>
</evidence>
<feature type="domain" description="PAS" evidence="3">
    <location>
        <begin position="610"/>
        <end position="680"/>
    </location>
</feature>
<dbReference type="InterPro" id="IPR000700">
    <property type="entry name" value="PAS-assoc_C"/>
</dbReference>
<reference evidence="7" key="1">
    <citation type="journal article" date="2011" name="MBio">
        <title>Novel metabolic attributes of the genus Cyanothece, comprising a group of unicellular nitrogen-fixing Cyanobacteria.</title>
        <authorList>
            <person name="Bandyopadhyay A."/>
            <person name="Elvitigala T."/>
            <person name="Welsh E."/>
            <person name="Stockel J."/>
            <person name="Liberton M."/>
            <person name="Min H."/>
            <person name="Sherman L.A."/>
            <person name="Pakrasi H.B."/>
        </authorList>
    </citation>
    <scope>NUCLEOTIDE SEQUENCE [LARGE SCALE GENOMIC DNA]</scope>
    <source>
        <strain evidence="7">PCC 7424</strain>
    </source>
</reference>
<dbReference type="PROSITE" id="PS50887">
    <property type="entry name" value="GGDEF"/>
    <property type="match status" value="1"/>
</dbReference>
<dbReference type="SMART" id="SM00091">
    <property type="entry name" value="PAS"/>
    <property type="match status" value="4"/>
</dbReference>
<feature type="domain" description="PAC" evidence="4">
    <location>
        <begin position="430"/>
        <end position="482"/>
    </location>
</feature>
<feature type="domain" description="PAC" evidence="4">
    <location>
        <begin position="682"/>
        <end position="734"/>
    </location>
</feature>
<protein>
    <submittedName>
        <fullName evidence="6">Diguanylate cyclase with PAS/PAC and GAF sensors</fullName>
    </submittedName>
</protein>
<dbReference type="FunFam" id="3.30.70.270:FF:000001">
    <property type="entry name" value="Diguanylate cyclase domain protein"/>
    <property type="match status" value="1"/>
</dbReference>
<dbReference type="InterPro" id="IPR013655">
    <property type="entry name" value="PAS_fold_3"/>
</dbReference>
<sequence>MNHSQRLSLSILKMTAICLIVAAIGIYSLYQSSFKQHKQWLVETTQNQARLIEAIAENSDNPQIALETVLDQSEKFPGLIHPFDLILIQRENQQIFFLRFDEENNKIDFQSVPWQRKLSGESETFIEDYLGVKVLAAYEPIEPYNWGIIAQIPLNQIRAPFLMAGLYTLLAALIVNSLSGILGLRLGSSRGEQIEENEALNEANEQLRREINQRERFETALRREIDLLARIMETSPVGIMMVNSQGEIILASEQAEQVLGLSLTQTEQPYNILEWRISDEEGNSLPPEDSPFQGVIRTEQSISRVRYWIELPNEQNILVSISASPLLNTENQIQGVVLTLEDITERVQVESALIHSEAQFRAIFEQAAVGIGIVSLSGQYIRVNQRYCELVGYSQKELLLKTYQEITHPDDLSKNLELVSHLLLGEIQTGSIEKRYICKNGQIQWVNLTASTVSDAQNNPEYLIGIVEDISERKRAEEALRDSEERFRSIFKQAAVGIVQVSLSGKFILVNDKFVDLVQYSVAELQEKTFQEITHSDDLPQELNYIQQMLRGEIDDFSLEKRYICKDGSLVWGHLSGSLVRNTEGEPMYFIGIIEDIRERKQAIEDLRQSEEQYRRIIETTAEGVWIIDQENKTTFVNHRMAQMLGYTIDEMKGKSMLDFVDAQEQEMVANHIERRRQGVMEYRDFKFIRSDGNYLWAMIATNPIYDSVGHYVGALGMLTDITERKQTEETLQQVNEQLTARVSELEQRHQDILLLNQVNDFLQACLNIKEAYQVIGELLQPLFPGCSGGLYMLNSSKTVVEEVATWGEHLSSKNLFTFDECWALRRGYIHWVKPSQRSLFCTHTHVTPDLVETLCVPMMAQGQAVGLFYLSASEPDKLSEVKQQLARAVSEHISLALVNLQLRESLKAQSIKDSLTDLYNRRYMEESLKREISLAQRKQHSVGLIMIDVDHFKEFNDTFGHKAGDLVLQEVSNFLMINVRSGDIACRYGGEEFLLILPEASLTDSQQRAEQIRQGIKQLDFKRYDQSFRSVTVSVGVASFPDHGTNNDQLIQAADTALYQAKKQGRDRVVVFSPFMEM</sequence>
<feature type="coiled-coil region" evidence="1">
    <location>
        <begin position="593"/>
        <end position="620"/>
    </location>
</feature>
<evidence type="ECO:0000256" key="1">
    <source>
        <dbReference type="SAM" id="Coils"/>
    </source>
</evidence>
<dbReference type="InterPro" id="IPR052155">
    <property type="entry name" value="Biofilm_reg_signaling"/>
</dbReference>
<evidence type="ECO:0000256" key="2">
    <source>
        <dbReference type="SAM" id="Phobius"/>
    </source>
</evidence>
<dbReference type="NCBIfam" id="TIGR00229">
    <property type="entry name" value="sensory_box"/>
    <property type="match status" value="4"/>
</dbReference>
<dbReference type="Gene3D" id="3.30.450.40">
    <property type="match status" value="1"/>
</dbReference>
<dbReference type="Gene3D" id="3.30.70.270">
    <property type="match status" value="1"/>
</dbReference>
<feature type="domain" description="GGDEF" evidence="5">
    <location>
        <begin position="941"/>
        <end position="1075"/>
    </location>
</feature>
<dbReference type="SUPFAM" id="SSF55073">
    <property type="entry name" value="Nucleotide cyclase"/>
    <property type="match status" value="1"/>
</dbReference>
<dbReference type="CDD" id="cd00130">
    <property type="entry name" value="PAS"/>
    <property type="match status" value="4"/>
</dbReference>
<dbReference type="GO" id="GO:0006355">
    <property type="term" value="P:regulation of DNA-templated transcription"/>
    <property type="evidence" value="ECO:0007669"/>
    <property type="project" value="InterPro"/>
</dbReference>
<keyword evidence="1" id="KW-0175">Coiled coil</keyword>
<keyword evidence="2" id="KW-1133">Transmembrane helix</keyword>
<dbReference type="Gene3D" id="3.30.450.20">
    <property type="entry name" value="PAS domain"/>
    <property type="match status" value="4"/>
</dbReference>
<dbReference type="SMART" id="SM00267">
    <property type="entry name" value="GGDEF"/>
    <property type="match status" value="1"/>
</dbReference>
<evidence type="ECO:0000259" key="5">
    <source>
        <dbReference type="PROSITE" id="PS50887"/>
    </source>
</evidence>
<dbReference type="eggNOG" id="COG3706">
    <property type="taxonomic scope" value="Bacteria"/>
</dbReference>
<dbReference type="KEGG" id="cyc:PCC7424_3523"/>
<dbReference type="Pfam" id="PF13185">
    <property type="entry name" value="GAF_2"/>
    <property type="match status" value="1"/>
</dbReference>
<feature type="coiled-coil region" evidence="1">
    <location>
        <begin position="190"/>
        <end position="220"/>
    </location>
</feature>
<organism evidence="6 7">
    <name type="scientific">Gloeothece citriformis (strain PCC 7424)</name>
    <name type="common">Cyanothece sp. (strain PCC 7424)</name>
    <dbReference type="NCBI Taxonomy" id="65393"/>
    <lineage>
        <taxon>Bacteria</taxon>
        <taxon>Bacillati</taxon>
        <taxon>Cyanobacteriota</taxon>
        <taxon>Cyanophyceae</taxon>
        <taxon>Oscillatoriophycideae</taxon>
        <taxon>Chroococcales</taxon>
        <taxon>Aphanothecaceae</taxon>
        <taxon>Gloeothece</taxon>
        <taxon>Gloeothece citriformis</taxon>
    </lineage>
</organism>
<dbReference type="PROSITE" id="PS50112">
    <property type="entry name" value="PAS"/>
    <property type="match status" value="4"/>
</dbReference>
<dbReference type="CDD" id="cd01949">
    <property type="entry name" value="GGDEF"/>
    <property type="match status" value="1"/>
</dbReference>
<dbReference type="SMART" id="SM00065">
    <property type="entry name" value="GAF"/>
    <property type="match status" value="1"/>
</dbReference>
<feature type="domain" description="PAS" evidence="3">
    <location>
        <begin position="356"/>
        <end position="426"/>
    </location>
</feature>
<feature type="coiled-coil region" evidence="1">
    <location>
        <begin position="729"/>
        <end position="756"/>
    </location>
</feature>
<dbReference type="eggNOG" id="COG3829">
    <property type="taxonomic scope" value="Bacteria"/>
</dbReference>
<dbReference type="PANTHER" id="PTHR44757:SF2">
    <property type="entry name" value="BIOFILM ARCHITECTURE MAINTENANCE PROTEIN MBAA"/>
    <property type="match status" value="1"/>
</dbReference>
<dbReference type="AlphaFoldDB" id="B7KGI8"/>
<dbReference type="eggNOG" id="COG4191">
    <property type="taxonomic scope" value="Bacteria"/>
</dbReference>
<dbReference type="NCBIfam" id="TIGR00254">
    <property type="entry name" value="GGDEF"/>
    <property type="match status" value="1"/>
</dbReference>
<name>B7KGI8_GLOC7</name>
<dbReference type="SMART" id="SM00086">
    <property type="entry name" value="PAC"/>
    <property type="match status" value="4"/>
</dbReference>
<keyword evidence="2" id="KW-0812">Transmembrane</keyword>
<dbReference type="STRING" id="65393.PCC7424_3523"/>
<dbReference type="PROSITE" id="PS50113">
    <property type="entry name" value="PAC"/>
    <property type="match status" value="4"/>
</dbReference>
<dbReference type="InterPro" id="IPR000160">
    <property type="entry name" value="GGDEF_dom"/>
</dbReference>
<dbReference type="InterPro" id="IPR029016">
    <property type="entry name" value="GAF-like_dom_sf"/>
</dbReference>
<dbReference type="InterPro" id="IPR003018">
    <property type="entry name" value="GAF"/>
</dbReference>
<dbReference type="InterPro" id="IPR013767">
    <property type="entry name" value="PAS_fold"/>
</dbReference>
<dbReference type="InterPro" id="IPR000014">
    <property type="entry name" value="PAS"/>
</dbReference>
<accession>B7KGI8</accession>
<feature type="domain" description="PAC" evidence="4">
    <location>
        <begin position="303"/>
        <end position="355"/>
    </location>
</feature>
<dbReference type="SUPFAM" id="SSF55785">
    <property type="entry name" value="PYP-like sensor domain (PAS domain)"/>
    <property type="match status" value="4"/>
</dbReference>
<dbReference type="PANTHER" id="PTHR44757">
    <property type="entry name" value="DIGUANYLATE CYCLASE DGCP"/>
    <property type="match status" value="1"/>
</dbReference>
<evidence type="ECO:0000313" key="7">
    <source>
        <dbReference type="Proteomes" id="UP000002384"/>
    </source>
</evidence>
<gene>
    <name evidence="6" type="ordered locus">PCC7424_3523</name>
</gene>